<dbReference type="AlphaFoldDB" id="A0A6C2YWU3"/>
<dbReference type="KEGG" id="tim:GMBLW1_38140"/>
<sequence length="146" mass="16193">MTWIIRICSIGAIGLFLAAAWYKSQPAPQRTLTLVNSEVDLGEIPLDRTQFAIFTIRNEGDEPKRILDFANTCTFYCCYQAVLEGPQVIPPHSEIQYVIEVKATATKPFTVNTTLSLEDNGLRPERILIHGIGVSQSETADASPRP</sequence>
<dbReference type="RefSeq" id="WP_162660460.1">
    <property type="nucleotide sequence ID" value="NZ_LR593887.1"/>
</dbReference>
<evidence type="ECO:0000313" key="1">
    <source>
        <dbReference type="EMBL" id="VIP05379.1"/>
    </source>
</evidence>
<evidence type="ECO:0008006" key="3">
    <source>
        <dbReference type="Google" id="ProtNLM"/>
    </source>
</evidence>
<keyword evidence="2" id="KW-1185">Reference proteome</keyword>
<proteinExistence type="predicted"/>
<accession>A0A6C2YWU3</accession>
<dbReference type="InParanoid" id="A0A6C2YWU3"/>
<dbReference type="InterPro" id="IPR013783">
    <property type="entry name" value="Ig-like_fold"/>
</dbReference>
<evidence type="ECO:0000313" key="2">
    <source>
        <dbReference type="Proteomes" id="UP000464378"/>
    </source>
</evidence>
<name>A0A6C2YWU3_9BACT</name>
<dbReference type="EMBL" id="LR593887">
    <property type="protein sequence ID" value="VTS08114.1"/>
    <property type="molecule type" value="Genomic_DNA"/>
</dbReference>
<gene>
    <name evidence="1" type="ORF">GMBLW1_38140</name>
</gene>
<protein>
    <recommendedName>
        <fullName evidence="3">DUF1573 domain-containing protein</fullName>
    </recommendedName>
</protein>
<dbReference type="EMBL" id="LR586016">
    <property type="protein sequence ID" value="VIP05379.1"/>
    <property type="molecule type" value="Genomic_DNA"/>
</dbReference>
<organism evidence="1">
    <name type="scientific">Tuwongella immobilis</name>
    <dbReference type="NCBI Taxonomy" id="692036"/>
    <lineage>
        <taxon>Bacteria</taxon>
        <taxon>Pseudomonadati</taxon>
        <taxon>Planctomycetota</taxon>
        <taxon>Planctomycetia</taxon>
        <taxon>Gemmatales</taxon>
        <taxon>Gemmataceae</taxon>
        <taxon>Tuwongella</taxon>
    </lineage>
</organism>
<dbReference type="Proteomes" id="UP000464378">
    <property type="component" value="Chromosome"/>
</dbReference>
<reference evidence="1" key="1">
    <citation type="submission" date="2019-04" db="EMBL/GenBank/DDBJ databases">
        <authorList>
            <consortium name="Science for Life Laboratories"/>
        </authorList>
    </citation>
    <scope>NUCLEOTIDE SEQUENCE</scope>
    <source>
        <strain evidence="1">MBLW1</strain>
    </source>
</reference>
<dbReference type="Gene3D" id="2.60.40.10">
    <property type="entry name" value="Immunoglobulins"/>
    <property type="match status" value="1"/>
</dbReference>